<keyword evidence="3 7" id="KW-0812">Transmembrane</keyword>
<dbReference type="GO" id="GO:0005459">
    <property type="term" value="F:UDP-galactose transmembrane transporter activity"/>
    <property type="evidence" value="ECO:0007669"/>
    <property type="project" value="TreeGrafter"/>
</dbReference>
<keyword evidence="2" id="KW-0813">Transport</keyword>
<dbReference type="EMBL" id="JAGRRH010000022">
    <property type="protein sequence ID" value="KAG7345074.1"/>
    <property type="molecule type" value="Genomic_DNA"/>
</dbReference>
<protein>
    <submittedName>
        <fullName evidence="8">UAA transporter family protein</fullName>
    </submittedName>
</protein>
<keyword evidence="5 7" id="KW-0472">Membrane</keyword>
<evidence type="ECO:0000256" key="5">
    <source>
        <dbReference type="ARBA" id="ARBA00023136"/>
    </source>
</evidence>
<dbReference type="Pfam" id="PF08449">
    <property type="entry name" value="UAA"/>
    <property type="match status" value="1"/>
</dbReference>
<feature type="transmembrane region" description="Helical" evidence="7">
    <location>
        <begin position="312"/>
        <end position="331"/>
    </location>
</feature>
<feature type="transmembrane region" description="Helical" evidence="7">
    <location>
        <begin position="274"/>
        <end position="292"/>
    </location>
</feature>
<keyword evidence="4 7" id="KW-1133">Transmembrane helix</keyword>
<feature type="transmembrane region" description="Helical" evidence="7">
    <location>
        <begin position="121"/>
        <end position="139"/>
    </location>
</feature>
<dbReference type="GO" id="GO:0000139">
    <property type="term" value="C:Golgi membrane"/>
    <property type="evidence" value="ECO:0007669"/>
    <property type="project" value="TreeGrafter"/>
</dbReference>
<proteinExistence type="predicted"/>
<reference evidence="8" key="2">
    <citation type="submission" date="2021-04" db="EMBL/GenBank/DDBJ databases">
        <authorList>
            <person name="Podell S."/>
        </authorList>
    </citation>
    <scope>NUCLEOTIDE SEQUENCE</scope>
    <source>
        <strain evidence="8">Hildebrandi</strain>
    </source>
</reference>
<feature type="transmembrane region" description="Helical" evidence="7">
    <location>
        <begin position="400"/>
        <end position="419"/>
    </location>
</feature>
<gene>
    <name evidence="8" type="ORF">IV203_032605</name>
</gene>
<sequence>MMLRLLDSVYLRRQPLFFHFVLAPLIAPKHNESSYASANHNKARSVASTLQRFSTISSINHPSTPDSVRSAVSVGTPNSGTSLINVDQKMGSDNAPPGTPKAGDVTHGGNLEKSVGLPDGLKLLIGAGGIYGAFLYYGSLQEDVFRFVAPDGTKFTQAWFLQVLEALANVIIGYIGMQVTGATKGIPLRMFGISGAAQVSAKACTSLALANGLSFPVATLAKSGKMAPVMMGSLLLGGASYTAREYLQVAAIIGGTAIVSMGKKKGSGSTSSTLGVFYIVLSLVLDGVTAGFQKRLKTETAKVGVKPKPYDFMFWTNLFMCLTAIIIAGVLGEVTSGISYMTANPEILSQVVKFAICSAVGQSFIFYTIANFDPLVLSTVTTTRKIFSVLLSIFLKGHSLSVMGWSGIAMACGGILSELQDKMGTKKKKHSN</sequence>
<dbReference type="Proteomes" id="UP000693970">
    <property type="component" value="Unassembled WGS sequence"/>
</dbReference>
<evidence type="ECO:0000313" key="9">
    <source>
        <dbReference type="Proteomes" id="UP000693970"/>
    </source>
</evidence>
<dbReference type="AlphaFoldDB" id="A0A9K3PHF6"/>
<dbReference type="InterPro" id="IPR013657">
    <property type="entry name" value="SCL35B1-4/HUT1"/>
</dbReference>
<reference evidence="8" key="1">
    <citation type="journal article" date="2021" name="Sci. Rep.">
        <title>Diploid genomic architecture of Nitzschia inconspicua, an elite biomass production diatom.</title>
        <authorList>
            <person name="Oliver A."/>
            <person name="Podell S."/>
            <person name="Pinowska A."/>
            <person name="Traller J.C."/>
            <person name="Smith S.R."/>
            <person name="McClure R."/>
            <person name="Beliaev A."/>
            <person name="Bohutskyi P."/>
            <person name="Hill E.A."/>
            <person name="Rabines A."/>
            <person name="Zheng H."/>
            <person name="Allen L.Z."/>
            <person name="Kuo A."/>
            <person name="Grigoriev I.V."/>
            <person name="Allen A.E."/>
            <person name="Hazlebeck D."/>
            <person name="Allen E.E."/>
        </authorList>
    </citation>
    <scope>NUCLEOTIDE SEQUENCE</scope>
    <source>
        <strain evidence="8">Hildebrandi</strain>
    </source>
</reference>
<dbReference type="PANTHER" id="PTHR10778:SF18">
    <property type="entry name" value="SUGAR PHOSPHATE TRANSPORTER DOMAIN-CONTAINING PROTEIN"/>
    <property type="match status" value="1"/>
</dbReference>
<evidence type="ECO:0000256" key="1">
    <source>
        <dbReference type="ARBA" id="ARBA00004141"/>
    </source>
</evidence>
<dbReference type="OrthoDB" id="1601at2759"/>
<comment type="caution">
    <text evidence="8">The sequence shown here is derived from an EMBL/GenBank/DDBJ whole genome shotgun (WGS) entry which is preliminary data.</text>
</comment>
<feature type="region of interest" description="Disordered" evidence="6">
    <location>
        <begin position="90"/>
        <end position="109"/>
    </location>
</feature>
<dbReference type="PANTHER" id="PTHR10778">
    <property type="entry name" value="SOLUTE CARRIER FAMILY 35 MEMBER B"/>
    <property type="match status" value="1"/>
</dbReference>
<name>A0A9K3PHF6_9STRA</name>
<evidence type="ECO:0000256" key="7">
    <source>
        <dbReference type="SAM" id="Phobius"/>
    </source>
</evidence>
<feature type="transmembrane region" description="Helical" evidence="7">
    <location>
        <begin position="351"/>
        <end position="370"/>
    </location>
</feature>
<keyword evidence="9" id="KW-1185">Reference proteome</keyword>
<dbReference type="GO" id="GO:0005789">
    <property type="term" value="C:endoplasmic reticulum membrane"/>
    <property type="evidence" value="ECO:0007669"/>
    <property type="project" value="TreeGrafter"/>
</dbReference>
<evidence type="ECO:0000256" key="4">
    <source>
        <dbReference type="ARBA" id="ARBA00022989"/>
    </source>
</evidence>
<organism evidence="8 9">
    <name type="scientific">Nitzschia inconspicua</name>
    <dbReference type="NCBI Taxonomy" id="303405"/>
    <lineage>
        <taxon>Eukaryota</taxon>
        <taxon>Sar</taxon>
        <taxon>Stramenopiles</taxon>
        <taxon>Ochrophyta</taxon>
        <taxon>Bacillariophyta</taxon>
        <taxon>Bacillariophyceae</taxon>
        <taxon>Bacillariophycidae</taxon>
        <taxon>Bacillariales</taxon>
        <taxon>Bacillariaceae</taxon>
        <taxon>Nitzschia</taxon>
    </lineage>
</organism>
<evidence type="ECO:0000313" key="8">
    <source>
        <dbReference type="EMBL" id="KAG7345074.1"/>
    </source>
</evidence>
<accession>A0A9K3PHF6</accession>
<comment type="subcellular location">
    <subcellularLocation>
        <location evidence="1">Membrane</location>
        <topology evidence="1">Multi-pass membrane protein</topology>
    </subcellularLocation>
</comment>
<feature type="transmembrane region" description="Helical" evidence="7">
    <location>
        <begin position="159"/>
        <end position="179"/>
    </location>
</feature>
<dbReference type="GO" id="GO:0005460">
    <property type="term" value="F:UDP-glucose transmembrane transporter activity"/>
    <property type="evidence" value="ECO:0007669"/>
    <property type="project" value="TreeGrafter"/>
</dbReference>
<evidence type="ECO:0000256" key="2">
    <source>
        <dbReference type="ARBA" id="ARBA00022448"/>
    </source>
</evidence>
<evidence type="ECO:0000256" key="3">
    <source>
        <dbReference type="ARBA" id="ARBA00022692"/>
    </source>
</evidence>
<evidence type="ECO:0000256" key="6">
    <source>
        <dbReference type="SAM" id="MobiDB-lite"/>
    </source>
</evidence>